<dbReference type="EMBL" id="CP027306">
    <property type="protein sequence ID" value="AXE81338.1"/>
    <property type="molecule type" value="Genomic_DNA"/>
</dbReference>
<sequence>MAVESDGFETAVEFPGGRVENPDEIPKDQLGKAAEARPGDARFVLDERMAGPISCAKYGLEVPVGGGGPTLMITGVTREPTA</sequence>
<dbReference type="AlphaFoldDB" id="A0A2Z5JLP4"/>
<dbReference type="KEGG" id="sata:C5746_35240"/>
<reference evidence="2 3" key="1">
    <citation type="journal article" date="2018" name="Front. Microbiol.">
        <title>Genome Sequencing of Streptomyces atratus SCSIOZH16 and Activation Production of Nocardamine via Metabolic Engineering.</title>
        <authorList>
            <person name="Li Y."/>
            <person name="Zhang C."/>
            <person name="Liu C."/>
            <person name="Ju J."/>
            <person name="Ma J."/>
        </authorList>
    </citation>
    <scope>NUCLEOTIDE SEQUENCE [LARGE SCALE GENOMIC DNA]</scope>
    <source>
        <strain evidence="2 3">SCSIO_ZH16</strain>
    </source>
</reference>
<evidence type="ECO:0000313" key="2">
    <source>
        <dbReference type="EMBL" id="AXE81338.1"/>
    </source>
</evidence>
<evidence type="ECO:0000256" key="1">
    <source>
        <dbReference type="SAM" id="MobiDB-lite"/>
    </source>
</evidence>
<dbReference type="Proteomes" id="UP000252698">
    <property type="component" value="Chromosome"/>
</dbReference>
<gene>
    <name evidence="2" type="ORF">C5746_35240</name>
</gene>
<proteinExistence type="predicted"/>
<protein>
    <submittedName>
        <fullName evidence="2">Uncharacterized protein</fullName>
    </submittedName>
</protein>
<evidence type="ECO:0000313" key="3">
    <source>
        <dbReference type="Proteomes" id="UP000252698"/>
    </source>
</evidence>
<accession>A0A2Z5JLP4</accession>
<feature type="region of interest" description="Disordered" evidence="1">
    <location>
        <begin position="1"/>
        <end position="25"/>
    </location>
</feature>
<dbReference type="RefSeq" id="WP_114247747.1">
    <property type="nucleotide sequence ID" value="NZ_CP027306.1"/>
</dbReference>
<organism evidence="2 3">
    <name type="scientific">Streptomyces atratus</name>
    <dbReference type="NCBI Taxonomy" id="1893"/>
    <lineage>
        <taxon>Bacteria</taxon>
        <taxon>Bacillati</taxon>
        <taxon>Actinomycetota</taxon>
        <taxon>Actinomycetes</taxon>
        <taxon>Kitasatosporales</taxon>
        <taxon>Streptomycetaceae</taxon>
        <taxon>Streptomyces</taxon>
    </lineage>
</organism>
<dbReference type="GeneID" id="95523608"/>
<name>A0A2Z5JLP4_STRAR</name>